<dbReference type="Proteomes" id="UP000054783">
    <property type="component" value="Unassembled WGS sequence"/>
</dbReference>
<organism evidence="2 3">
    <name type="scientific">Trichinella patagoniensis</name>
    <dbReference type="NCBI Taxonomy" id="990121"/>
    <lineage>
        <taxon>Eukaryota</taxon>
        <taxon>Metazoa</taxon>
        <taxon>Ecdysozoa</taxon>
        <taxon>Nematoda</taxon>
        <taxon>Enoplea</taxon>
        <taxon>Dorylaimia</taxon>
        <taxon>Trichinellida</taxon>
        <taxon>Trichinellidae</taxon>
        <taxon>Trichinella</taxon>
    </lineage>
</organism>
<gene>
    <name evidence="1" type="ORF">T12_12648</name>
    <name evidence="2" type="ORF">T12_15725</name>
</gene>
<keyword evidence="3" id="KW-1185">Reference proteome</keyword>
<comment type="caution">
    <text evidence="2">The sequence shown here is derived from an EMBL/GenBank/DDBJ whole genome shotgun (WGS) entry which is preliminary data.</text>
</comment>
<evidence type="ECO:0000313" key="2">
    <source>
        <dbReference type="EMBL" id="KRY06768.1"/>
    </source>
</evidence>
<accession>A0A0V0Z2S8</accession>
<evidence type="ECO:0000313" key="3">
    <source>
        <dbReference type="Proteomes" id="UP000054783"/>
    </source>
</evidence>
<evidence type="ECO:0000313" key="1">
    <source>
        <dbReference type="EMBL" id="KRY06733.1"/>
    </source>
</evidence>
<protein>
    <submittedName>
        <fullName evidence="2">Uncharacterized protein</fullName>
    </submittedName>
</protein>
<dbReference type="STRING" id="990121.A0A0V0Z2S8"/>
<dbReference type="EMBL" id="JYDQ01000673">
    <property type="protein sequence ID" value="KRY06768.1"/>
    <property type="molecule type" value="Genomic_DNA"/>
</dbReference>
<proteinExistence type="predicted"/>
<dbReference type="AlphaFoldDB" id="A0A0V0Z2S8"/>
<name>A0A0V0Z2S8_9BILA</name>
<dbReference type="OrthoDB" id="72325at2759"/>
<dbReference type="EMBL" id="JYDQ01000686">
    <property type="protein sequence ID" value="KRY06733.1"/>
    <property type="molecule type" value="Genomic_DNA"/>
</dbReference>
<reference evidence="2 3" key="1">
    <citation type="submission" date="2015-01" db="EMBL/GenBank/DDBJ databases">
        <title>Evolution of Trichinella species and genotypes.</title>
        <authorList>
            <person name="Korhonen P.K."/>
            <person name="Edoardo P."/>
            <person name="Giuseppe L.R."/>
            <person name="Gasser R.B."/>
        </authorList>
    </citation>
    <scope>NUCLEOTIDE SEQUENCE [LARGE SCALE GENOMIC DNA]</scope>
    <source>
        <strain evidence="2">ISS2496</strain>
    </source>
</reference>
<sequence>MKIVIERDGQLLDIYFNGNGADVDNGLGLTLQLVKCSPVITMEKSLCFRYGWQLSLQFSHLASCKMSYSLIGKDEFSVCVLRCEGSDYEHLNQQNFTNKSEQSTHPYALLVRESFGSAAQMVRVIFRAKVPCREYYPLLCQQLWNYHQRSKVIVVQFGFGFQFQNFAAAGAALR</sequence>